<proteinExistence type="predicted"/>
<protein>
    <submittedName>
        <fullName evidence="1">Uncharacterized protein</fullName>
    </submittedName>
</protein>
<gene>
    <name evidence="1" type="ORF">PACLA_8A078285</name>
</gene>
<sequence length="56" mass="6259">MPAYCYTNDTDVEENDSNKNDNEYDDLTVKLEESNSDDGQSVQSGQLIIPVMKTAI</sequence>
<evidence type="ECO:0000313" key="1">
    <source>
        <dbReference type="EMBL" id="CAB4001994.1"/>
    </source>
</evidence>
<dbReference type="EMBL" id="CACRXK020004227">
    <property type="protein sequence ID" value="CAB4001994.1"/>
    <property type="molecule type" value="Genomic_DNA"/>
</dbReference>
<organism evidence="1 2">
    <name type="scientific">Paramuricea clavata</name>
    <name type="common">Red gorgonian</name>
    <name type="synonym">Violescent sea-whip</name>
    <dbReference type="NCBI Taxonomy" id="317549"/>
    <lineage>
        <taxon>Eukaryota</taxon>
        <taxon>Metazoa</taxon>
        <taxon>Cnidaria</taxon>
        <taxon>Anthozoa</taxon>
        <taxon>Octocorallia</taxon>
        <taxon>Malacalcyonacea</taxon>
        <taxon>Plexauridae</taxon>
        <taxon>Paramuricea</taxon>
    </lineage>
</organism>
<evidence type="ECO:0000313" key="2">
    <source>
        <dbReference type="Proteomes" id="UP001152795"/>
    </source>
</evidence>
<accession>A0A6S7HAL0</accession>
<dbReference type="AlphaFoldDB" id="A0A6S7HAL0"/>
<comment type="caution">
    <text evidence="1">The sequence shown here is derived from an EMBL/GenBank/DDBJ whole genome shotgun (WGS) entry which is preliminary data.</text>
</comment>
<reference evidence="1" key="1">
    <citation type="submission" date="2020-04" db="EMBL/GenBank/DDBJ databases">
        <authorList>
            <person name="Alioto T."/>
            <person name="Alioto T."/>
            <person name="Gomez Garrido J."/>
        </authorList>
    </citation>
    <scope>NUCLEOTIDE SEQUENCE</scope>
    <source>
        <strain evidence="1">A484AB</strain>
    </source>
</reference>
<name>A0A6S7HAL0_PARCT</name>
<dbReference type="Proteomes" id="UP001152795">
    <property type="component" value="Unassembled WGS sequence"/>
</dbReference>
<keyword evidence="2" id="KW-1185">Reference proteome</keyword>